<dbReference type="Gene3D" id="3.30.565.10">
    <property type="entry name" value="Histidine kinase-like ATPase, C-terminal domain"/>
    <property type="match status" value="1"/>
</dbReference>
<dbReference type="CDD" id="cd07043">
    <property type="entry name" value="STAS_anti-anti-sigma_factors"/>
    <property type="match status" value="1"/>
</dbReference>
<feature type="coiled-coil region" evidence="2">
    <location>
        <begin position="135"/>
        <end position="162"/>
    </location>
</feature>
<feature type="domain" description="PAC" evidence="3">
    <location>
        <begin position="88"/>
        <end position="140"/>
    </location>
</feature>
<dbReference type="InterPro" id="IPR036890">
    <property type="entry name" value="HATPase_C_sf"/>
</dbReference>
<reference evidence="6 7" key="1">
    <citation type="submission" date="2017-06" db="EMBL/GenBank/DDBJ databases">
        <authorList>
            <person name="Kim H.J."/>
            <person name="Triplett B.A."/>
        </authorList>
    </citation>
    <scope>NUCLEOTIDE SEQUENCE [LARGE SCALE GENOMIC DNA]</scope>
    <source>
        <strain evidence="6 7">CGMCC 4.5593</strain>
    </source>
</reference>
<dbReference type="SUPFAM" id="SSF81606">
    <property type="entry name" value="PP2C-like"/>
    <property type="match status" value="1"/>
</dbReference>
<evidence type="ECO:0000256" key="2">
    <source>
        <dbReference type="SAM" id="Coils"/>
    </source>
</evidence>
<dbReference type="InterPro" id="IPR003594">
    <property type="entry name" value="HATPase_dom"/>
</dbReference>
<dbReference type="EMBL" id="FZPH01000007">
    <property type="protein sequence ID" value="SNT50010.1"/>
    <property type="molecule type" value="Genomic_DNA"/>
</dbReference>
<dbReference type="Pfam" id="PF13581">
    <property type="entry name" value="HATPase_c_2"/>
    <property type="match status" value="1"/>
</dbReference>
<dbReference type="SUPFAM" id="SSF52091">
    <property type="entry name" value="SpoIIaa-like"/>
    <property type="match status" value="1"/>
</dbReference>
<feature type="domain" description="STAS" evidence="4">
    <location>
        <begin position="559"/>
        <end position="606"/>
    </location>
</feature>
<sequence>MPDGDPVSRTVGDAEAVRTVFDAQQPMVVALAGPELTVVAATAAYRAYTGRSEMIGMPIRQVFPEALGQHVFDILDDVRATAEPAFLKDLRVQIDRPDRVEIFLDVSVRPHRSPDGEVAMLIVEMVDQTEQVRARRAAQQRAVEAEQRYAQARDVIHALQVELLPSGVPVLPRVQVAASYLLADVDTAAGGDWFDAIALPDGRLGLVAGDVVGHGVTASAVMGQLRILIQERLAATGDIAAAVAATDRMAARVPGALAATMCVAVLDPASGELGYCTAGHPPPLVLPRDGDGRYLPASGAGPLGIDPDQEPVAIRRDRLAPGDMVVLYTDGILERPGRTVAQSTVELAQVATNVAADRALRGDAGTAAERVCTQSLELLTRATGHADDITLLVAQLVEPPPDFALTTGLTSGVLATVRHELAAWLGAAGASDDDVSVLLHAVNELAANALEHAYVDSTGPPQVTINATLHRDGRVTAKVRDHGRWRDHEPSPGRGLGLTLATNLADTVVIDHDEHGTRATVRHRLSRPARMVTDYQLIPRPDADPLLMLEQPWADGPRIRVDGAVDAESAPAFEVQLVTATASGTRSLTVDLTGVTLLASIGVAALHRVAALSAANRANLRLYAPPGSTAHLIMETVRLPHLTADPDE</sequence>
<keyword evidence="1" id="KW-0378">Hydrolase</keyword>
<dbReference type="InterPro" id="IPR058548">
    <property type="entry name" value="MlaB-like_STAS"/>
</dbReference>
<dbReference type="GO" id="GO:0016791">
    <property type="term" value="F:phosphatase activity"/>
    <property type="evidence" value="ECO:0007669"/>
    <property type="project" value="TreeGrafter"/>
</dbReference>
<dbReference type="Pfam" id="PF08448">
    <property type="entry name" value="PAS_4"/>
    <property type="match status" value="1"/>
</dbReference>
<dbReference type="PROSITE" id="PS50113">
    <property type="entry name" value="PAC"/>
    <property type="match status" value="1"/>
</dbReference>
<dbReference type="InterPro" id="IPR013656">
    <property type="entry name" value="PAS_4"/>
</dbReference>
<evidence type="ECO:0000259" key="4">
    <source>
        <dbReference type="PROSITE" id="PS50801"/>
    </source>
</evidence>
<dbReference type="Gene3D" id="3.30.750.24">
    <property type="entry name" value="STAS domain"/>
    <property type="match status" value="1"/>
</dbReference>
<dbReference type="AlphaFoldDB" id="A0A239N5I6"/>
<dbReference type="Gene3D" id="3.30.450.20">
    <property type="entry name" value="PAS domain"/>
    <property type="match status" value="1"/>
</dbReference>
<protein>
    <submittedName>
        <fullName evidence="6">Serine phosphatase RsbU, regulator of sigma subunit</fullName>
    </submittedName>
</protein>
<dbReference type="SUPFAM" id="SSF55785">
    <property type="entry name" value="PYP-like sensor domain (PAS domain)"/>
    <property type="match status" value="1"/>
</dbReference>
<dbReference type="Proteomes" id="UP000198362">
    <property type="component" value="Unassembled WGS sequence"/>
</dbReference>
<dbReference type="Gene3D" id="3.60.40.10">
    <property type="entry name" value="PPM-type phosphatase domain"/>
    <property type="match status" value="1"/>
</dbReference>
<dbReference type="InterPro" id="IPR000700">
    <property type="entry name" value="PAS-assoc_C"/>
</dbReference>
<dbReference type="Pfam" id="PF13466">
    <property type="entry name" value="STAS_2"/>
    <property type="match status" value="1"/>
</dbReference>
<proteinExistence type="predicted"/>
<dbReference type="PROSITE" id="PS50801">
    <property type="entry name" value="STAS"/>
    <property type="match status" value="1"/>
</dbReference>
<dbReference type="PROSITE" id="PS51746">
    <property type="entry name" value="PPM_2"/>
    <property type="match status" value="1"/>
</dbReference>
<organism evidence="6 7">
    <name type="scientific">Asanoa hainanensis</name>
    <dbReference type="NCBI Taxonomy" id="560556"/>
    <lineage>
        <taxon>Bacteria</taxon>
        <taxon>Bacillati</taxon>
        <taxon>Actinomycetota</taxon>
        <taxon>Actinomycetes</taxon>
        <taxon>Micromonosporales</taxon>
        <taxon>Micromonosporaceae</taxon>
        <taxon>Asanoa</taxon>
    </lineage>
</organism>
<dbReference type="OrthoDB" id="163538at2"/>
<dbReference type="PANTHER" id="PTHR43156">
    <property type="entry name" value="STAGE II SPORULATION PROTEIN E-RELATED"/>
    <property type="match status" value="1"/>
</dbReference>
<dbReference type="Pfam" id="PF07228">
    <property type="entry name" value="SpoIIE"/>
    <property type="match status" value="1"/>
</dbReference>
<dbReference type="CDD" id="cd16936">
    <property type="entry name" value="HATPase_RsbW-like"/>
    <property type="match status" value="1"/>
</dbReference>
<accession>A0A239N5I6</accession>
<dbReference type="InterPro" id="IPR001932">
    <property type="entry name" value="PPM-type_phosphatase-like_dom"/>
</dbReference>
<evidence type="ECO:0000313" key="6">
    <source>
        <dbReference type="EMBL" id="SNT50010.1"/>
    </source>
</evidence>
<evidence type="ECO:0000259" key="5">
    <source>
        <dbReference type="PROSITE" id="PS51746"/>
    </source>
</evidence>
<dbReference type="InterPro" id="IPR002645">
    <property type="entry name" value="STAS_dom"/>
</dbReference>
<dbReference type="InterPro" id="IPR035965">
    <property type="entry name" value="PAS-like_dom_sf"/>
</dbReference>
<keyword evidence="7" id="KW-1185">Reference proteome</keyword>
<dbReference type="InterPro" id="IPR000014">
    <property type="entry name" value="PAS"/>
</dbReference>
<dbReference type="CDD" id="cd00130">
    <property type="entry name" value="PAS"/>
    <property type="match status" value="1"/>
</dbReference>
<evidence type="ECO:0000256" key="1">
    <source>
        <dbReference type="ARBA" id="ARBA00022801"/>
    </source>
</evidence>
<keyword evidence="2" id="KW-0175">Coiled coil</keyword>
<name>A0A239N5I6_9ACTN</name>
<evidence type="ECO:0000313" key="7">
    <source>
        <dbReference type="Proteomes" id="UP000198362"/>
    </source>
</evidence>
<dbReference type="InterPro" id="IPR036457">
    <property type="entry name" value="PPM-type-like_dom_sf"/>
</dbReference>
<evidence type="ECO:0000259" key="3">
    <source>
        <dbReference type="PROSITE" id="PS50113"/>
    </source>
</evidence>
<feature type="domain" description="PPM-type phosphatase" evidence="5">
    <location>
        <begin position="173"/>
        <end position="396"/>
    </location>
</feature>
<dbReference type="PANTHER" id="PTHR43156:SF2">
    <property type="entry name" value="STAGE II SPORULATION PROTEIN E"/>
    <property type="match status" value="1"/>
</dbReference>
<dbReference type="SUPFAM" id="SSF55874">
    <property type="entry name" value="ATPase domain of HSP90 chaperone/DNA topoisomerase II/histidine kinase"/>
    <property type="match status" value="1"/>
</dbReference>
<gene>
    <name evidence="6" type="ORF">SAMN05421812_107270</name>
</gene>
<dbReference type="InterPro" id="IPR052016">
    <property type="entry name" value="Bact_Sigma-Reg"/>
</dbReference>
<dbReference type="SMART" id="SM00331">
    <property type="entry name" value="PP2C_SIG"/>
    <property type="match status" value="1"/>
</dbReference>
<dbReference type="InterPro" id="IPR036513">
    <property type="entry name" value="STAS_dom_sf"/>
</dbReference>